<sequence length="140" mass="15924">MQMSCKATRALYNEDIRGCTHKSIYKLHNLPHFISCSSSSTARNTAELAKLPSGLLTCSATAILQRQKKDDYININLLRAGILLLCESILGLHLSWQHQQRHWVDQRLNNFELSSSVNLSGIVFQDQLKNKSFYMDLSNI</sequence>
<dbReference type="VEuPathDB" id="VectorBase:GPPI022780"/>
<evidence type="ECO:0000313" key="2">
    <source>
        <dbReference type="EnsemblMetazoa" id="GPPI022780-PA"/>
    </source>
</evidence>
<protein>
    <submittedName>
        <fullName evidence="2">Uncharacterized protein</fullName>
    </submittedName>
</protein>
<dbReference type="EMBL" id="JXJN01010254">
    <property type="status" value="NOT_ANNOTATED_CDS"/>
    <property type="molecule type" value="Genomic_DNA"/>
</dbReference>
<evidence type="ECO:0000313" key="3">
    <source>
        <dbReference type="Proteomes" id="UP000092460"/>
    </source>
</evidence>
<dbReference type="EMBL" id="JXJN01010255">
    <property type="status" value="NOT_ANNOTATED_CDS"/>
    <property type="molecule type" value="Genomic_DNA"/>
</dbReference>
<organism evidence="2 3">
    <name type="scientific">Glossina palpalis gambiensis</name>
    <dbReference type="NCBI Taxonomy" id="67801"/>
    <lineage>
        <taxon>Eukaryota</taxon>
        <taxon>Metazoa</taxon>
        <taxon>Ecdysozoa</taxon>
        <taxon>Arthropoda</taxon>
        <taxon>Hexapoda</taxon>
        <taxon>Insecta</taxon>
        <taxon>Pterygota</taxon>
        <taxon>Neoptera</taxon>
        <taxon>Endopterygota</taxon>
        <taxon>Diptera</taxon>
        <taxon>Brachycera</taxon>
        <taxon>Muscomorpha</taxon>
        <taxon>Hippoboscoidea</taxon>
        <taxon>Glossinidae</taxon>
        <taxon>Glossina</taxon>
    </lineage>
</organism>
<dbReference type="EMBL" id="JXJN01010253">
    <property type="status" value="NOT_ANNOTATED_CDS"/>
    <property type="molecule type" value="Genomic_DNA"/>
</dbReference>
<keyword evidence="1" id="KW-0472">Membrane</keyword>
<reference evidence="2" key="2">
    <citation type="submission" date="2020-05" db="UniProtKB">
        <authorList>
            <consortium name="EnsemblMetazoa"/>
        </authorList>
    </citation>
    <scope>IDENTIFICATION</scope>
    <source>
        <strain evidence="2">IAEA</strain>
    </source>
</reference>
<keyword evidence="1" id="KW-1133">Transmembrane helix</keyword>
<proteinExistence type="predicted"/>
<name>A0A1B0B939_9MUSC</name>
<dbReference type="AlphaFoldDB" id="A0A1B0B939"/>
<evidence type="ECO:0000256" key="1">
    <source>
        <dbReference type="SAM" id="Phobius"/>
    </source>
</evidence>
<feature type="transmembrane region" description="Helical" evidence="1">
    <location>
        <begin position="76"/>
        <end position="96"/>
    </location>
</feature>
<reference evidence="3" key="1">
    <citation type="submission" date="2015-01" db="EMBL/GenBank/DDBJ databases">
        <authorList>
            <person name="Aksoy S."/>
            <person name="Warren W."/>
            <person name="Wilson R.K."/>
        </authorList>
    </citation>
    <scope>NUCLEOTIDE SEQUENCE [LARGE SCALE GENOMIC DNA]</scope>
    <source>
        <strain evidence="3">IAEA</strain>
    </source>
</reference>
<dbReference type="EMBL" id="JXJN01010252">
    <property type="status" value="NOT_ANNOTATED_CDS"/>
    <property type="molecule type" value="Genomic_DNA"/>
</dbReference>
<accession>A0A1B0B939</accession>
<keyword evidence="3" id="KW-1185">Reference proteome</keyword>
<dbReference type="Proteomes" id="UP000092460">
    <property type="component" value="Unassembled WGS sequence"/>
</dbReference>
<keyword evidence="1" id="KW-0812">Transmembrane</keyword>
<dbReference type="EnsemblMetazoa" id="GPPI022780-RA">
    <property type="protein sequence ID" value="GPPI022780-PA"/>
    <property type="gene ID" value="GPPI022780"/>
</dbReference>